<dbReference type="InterPro" id="IPR058031">
    <property type="entry name" value="AAA_lid_NorR"/>
</dbReference>
<dbReference type="Gene3D" id="1.10.8.60">
    <property type="match status" value="1"/>
</dbReference>
<dbReference type="GeneID" id="78455349"/>
<dbReference type="PROSITE" id="PS00675">
    <property type="entry name" value="SIGMA54_INTERACT_1"/>
    <property type="match status" value="1"/>
</dbReference>
<proteinExistence type="predicted"/>
<evidence type="ECO:0000313" key="6">
    <source>
        <dbReference type="EMBL" id="SQJ00483.1"/>
    </source>
</evidence>
<dbReference type="PANTHER" id="PTHR32071:SF74">
    <property type="entry name" value="TRANSCRIPTIONAL ACTIVATOR ROCR"/>
    <property type="match status" value="1"/>
</dbReference>
<keyword evidence="2" id="KW-0067">ATP-binding</keyword>
<dbReference type="InterPro" id="IPR025943">
    <property type="entry name" value="Sigma_54_int_dom_ATP-bd_2"/>
</dbReference>
<keyword evidence="3" id="KW-0805">Transcription regulation</keyword>
<dbReference type="KEGG" id="ful:C4N20_11035"/>
<evidence type="ECO:0000313" key="7">
    <source>
        <dbReference type="Proteomes" id="UP000249008"/>
    </source>
</evidence>
<evidence type="ECO:0000256" key="1">
    <source>
        <dbReference type="ARBA" id="ARBA00022741"/>
    </source>
</evidence>
<evidence type="ECO:0000256" key="4">
    <source>
        <dbReference type="ARBA" id="ARBA00023163"/>
    </source>
</evidence>
<sequence length="464" mass="53221">MELIKNLFGEKGYIDGITIIDTKGEILFTVKFNSKLNNNSEGYEVIGKNFYEIYENLSGNKSSMYRAMELEMPIYVKNQKLKPRNHKEILISSLSIPIKSGGRVVGAIDLSSEEITDPKRFEKDTEISLDELKKINLKDLSLNKNGARYTLDDIITNNFEMKQLKEFIKTISDSYLPVMIYGETGTGKELFAQAIHNESKRKDKPFIAQNCAAIPENLLESIFFGTAKGAFTGAVDSPGLLETADGGTIFLDEINSMPMNLQSKLLRALQENKIRRIGAKDVIDINVKIIAALNKDPMKAIEDNELRMDLYYRLSVLNITIPPLRERKDDISVLVNYFVAKYNELLEKNVRYISSEICQTFQTYDWPGNIREIEHIVAFGMSVIRPDEEKLEFSDLERKWIEITGKKKQKTELPVKDLKTMVEEYEKNVIEKVLEMSMHNISKASLILKIPRQTLQRKIKQYEL</sequence>
<organism evidence="6 7">
    <name type="scientific">Fusobacterium ulcerans</name>
    <dbReference type="NCBI Taxonomy" id="861"/>
    <lineage>
        <taxon>Bacteria</taxon>
        <taxon>Fusobacteriati</taxon>
        <taxon>Fusobacteriota</taxon>
        <taxon>Fusobacteriia</taxon>
        <taxon>Fusobacteriales</taxon>
        <taxon>Fusobacteriaceae</taxon>
        <taxon>Fusobacterium</taxon>
    </lineage>
</organism>
<dbReference type="EMBL" id="LS483487">
    <property type="protein sequence ID" value="SQJ00483.1"/>
    <property type="molecule type" value="Genomic_DNA"/>
</dbReference>
<dbReference type="PANTHER" id="PTHR32071">
    <property type="entry name" value="TRANSCRIPTIONAL REGULATORY PROTEIN"/>
    <property type="match status" value="1"/>
</dbReference>
<dbReference type="InterPro" id="IPR002078">
    <property type="entry name" value="Sigma_54_int"/>
</dbReference>
<dbReference type="SMART" id="SM00382">
    <property type="entry name" value="AAA"/>
    <property type="match status" value="1"/>
</dbReference>
<protein>
    <submittedName>
        <fullName evidence="6">Quorum-sensing regulator protein F</fullName>
    </submittedName>
</protein>
<dbReference type="Pfam" id="PF25601">
    <property type="entry name" value="AAA_lid_14"/>
    <property type="match status" value="1"/>
</dbReference>
<feature type="domain" description="Sigma-54 factor interaction" evidence="5">
    <location>
        <begin position="154"/>
        <end position="382"/>
    </location>
</feature>
<dbReference type="InterPro" id="IPR025662">
    <property type="entry name" value="Sigma_54_int_dom_ATP-bd_1"/>
</dbReference>
<dbReference type="InterPro" id="IPR027417">
    <property type="entry name" value="P-loop_NTPase"/>
</dbReference>
<dbReference type="PROSITE" id="PS00676">
    <property type="entry name" value="SIGMA54_INTERACT_2"/>
    <property type="match status" value="1"/>
</dbReference>
<name>A0AAX1TLU4_9FUSO</name>
<dbReference type="GO" id="GO:0043565">
    <property type="term" value="F:sequence-specific DNA binding"/>
    <property type="evidence" value="ECO:0007669"/>
    <property type="project" value="InterPro"/>
</dbReference>
<dbReference type="AlphaFoldDB" id="A0AAX1TLU4"/>
<dbReference type="Pfam" id="PF00158">
    <property type="entry name" value="Sigma54_activat"/>
    <property type="match status" value="1"/>
</dbReference>
<dbReference type="Proteomes" id="UP000249008">
    <property type="component" value="Chromosome 1"/>
</dbReference>
<reference evidence="6 7" key="1">
    <citation type="submission" date="2018-06" db="EMBL/GenBank/DDBJ databases">
        <authorList>
            <consortium name="Pathogen Informatics"/>
            <person name="Doyle S."/>
        </authorList>
    </citation>
    <scope>NUCLEOTIDE SEQUENCE [LARGE SCALE GENOMIC DNA]</scope>
    <source>
        <strain evidence="6 7">NCTC12112</strain>
    </source>
</reference>
<dbReference type="Pfam" id="PF02954">
    <property type="entry name" value="HTH_8"/>
    <property type="match status" value="1"/>
</dbReference>
<dbReference type="GO" id="GO:0006355">
    <property type="term" value="P:regulation of DNA-templated transcription"/>
    <property type="evidence" value="ECO:0007669"/>
    <property type="project" value="InterPro"/>
</dbReference>
<accession>A0AAX1TLU4</accession>
<dbReference type="InterPro" id="IPR003593">
    <property type="entry name" value="AAA+_ATPase"/>
</dbReference>
<dbReference type="RefSeq" id="WP_005976330.1">
    <property type="nucleotide sequence ID" value="NZ_CABKNW010000001.1"/>
</dbReference>
<keyword evidence="1" id="KW-0547">Nucleotide-binding</keyword>
<dbReference type="InterPro" id="IPR002197">
    <property type="entry name" value="HTH_Fis"/>
</dbReference>
<dbReference type="FunFam" id="3.40.50.300:FF:000006">
    <property type="entry name" value="DNA-binding transcriptional regulator NtrC"/>
    <property type="match status" value="1"/>
</dbReference>
<evidence type="ECO:0000256" key="3">
    <source>
        <dbReference type="ARBA" id="ARBA00023015"/>
    </source>
</evidence>
<keyword evidence="4" id="KW-0804">Transcription</keyword>
<evidence type="ECO:0000256" key="2">
    <source>
        <dbReference type="ARBA" id="ARBA00022840"/>
    </source>
</evidence>
<gene>
    <name evidence="6" type="primary">qseF</name>
    <name evidence="6" type="ORF">NCTC12112_00763</name>
</gene>
<dbReference type="CDD" id="cd00009">
    <property type="entry name" value="AAA"/>
    <property type="match status" value="1"/>
</dbReference>
<evidence type="ECO:0000259" key="5">
    <source>
        <dbReference type="PROSITE" id="PS50045"/>
    </source>
</evidence>
<dbReference type="PROSITE" id="PS50045">
    <property type="entry name" value="SIGMA54_INTERACT_4"/>
    <property type="match status" value="1"/>
</dbReference>
<dbReference type="SUPFAM" id="SSF52540">
    <property type="entry name" value="P-loop containing nucleoside triphosphate hydrolases"/>
    <property type="match status" value="1"/>
</dbReference>
<dbReference type="SUPFAM" id="SSF46689">
    <property type="entry name" value="Homeodomain-like"/>
    <property type="match status" value="1"/>
</dbReference>
<dbReference type="Gene3D" id="3.40.50.300">
    <property type="entry name" value="P-loop containing nucleotide triphosphate hydrolases"/>
    <property type="match status" value="1"/>
</dbReference>
<dbReference type="InterPro" id="IPR009057">
    <property type="entry name" value="Homeodomain-like_sf"/>
</dbReference>
<dbReference type="GO" id="GO:0005524">
    <property type="term" value="F:ATP binding"/>
    <property type="evidence" value="ECO:0007669"/>
    <property type="project" value="UniProtKB-KW"/>
</dbReference>
<dbReference type="Gene3D" id="1.10.10.60">
    <property type="entry name" value="Homeodomain-like"/>
    <property type="match status" value="1"/>
</dbReference>